<dbReference type="InParanoid" id="A0A316W4U3"/>
<name>A0A316W4U3_9BASI</name>
<gene>
    <name evidence="1" type="ORF">IE81DRAFT_11440</name>
</gene>
<protein>
    <submittedName>
        <fullName evidence="1">Uncharacterized protein</fullName>
    </submittedName>
</protein>
<sequence length="84" mass="9147">MARRLSTCGYASTLLSQACAGCGSRVKERVETPDGRNRVMRVYSDYTCALSDETQMNSRESRVSVPSAIRSRSIGLPSDAVTAR</sequence>
<dbReference type="RefSeq" id="XP_025371744.1">
    <property type="nucleotide sequence ID" value="XM_025510119.1"/>
</dbReference>
<keyword evidence="2" id="KW-1185">Reference proteome</keyword>
<dbReference type="Proteomes" id="UP000245783">
    <property type="component" value="Unassembled WGS sequence"/>
</dbReference>
<evidence type="ECO:0000313" key="1">
    <source>
        <dbReference type="EMBL" id="PWN44584.1"/>
    </source>
</evidence>
<dbReference type="PROSITE" id="PS51257">
    <property type="entry name" value="PROKAR_LIPOPROTEIN"/>
    <property type="match status" value="1"/>
</dbReference>
<dbReference type="EMBL" id="KZ819360">
    <property type="protein sequence ID" value="PWN44584.1"/>
    <property type="molecule type" value="Genomic_DNA"/>
</dbReference>
<dbReference type="GeneID" id="37031989"/>
<dbReference type="AlphaFoldDB" id="A0A316W4U3"/>
<proteinExistence type="predicted"/>
<organism evidence="1 2">
    <name type="scientific">Ceraceosorus guamensis</name>
    <dbReference type="NCBI Taxonomy" id="1522189"/>
    <lineage>
        <taxon>Eukaryota</taxon>
        <taxon>Fungi</taxon>
        <taxon>Dikarya</taxon>
        <taxon>Basidiomycota</taxon>
        <taxon>Ustilaginomycotina</taxon>
        <taxon>Exobasidiomycetes</taxon>
        <taxon>Ceraceosorales</taxon>
        <taxon>Ceraceosoraceae</taxon>
        <taxon>Ceraceosorus</taxon>
    </lineage>
</organism>
<accession>A0A316W4U3</accession>
<evidence type="ECO:0000313" key="2">
    <source>
        <dbReference type="Proteomes" id="UP000245783"/>
    </source>
</evidence>
<reference evidence="1 2" key="1">
    <citation type="journal article" date="2018" name="Mol. Biol. Evol.">
        <title>Broad Genomic Sampling Reveals a Smut Pathogenic Ancestry of the Fungal Clade Ustilaginomycotina.</title>
        <authorList>
            <person name="Kijpornyongpan T."/>
            <person name="Mondo S.J."/>
            <person name="Barry K."/>
            <person name="Sandor L."/>
            <person name="Lee J."/>
            <person name="Lipzen A."/>
            <person name="Pangilinan J."/>
            <person name="LaButti K."/>
            <person name="Hainaut M."/>
            <person name="Henrissat B."/>
            <person name="Grigoriev I.V."/>
            <person name="Spatafora J.W."/>
            <person name="Aime M.C."/>
        </authorList>
    </citation>
    <scope>NUCLEOTIDE SEQUENCE [LARGE SCALE GENOMIC DNA]</scope>
    <source>
        <strain evidence="1 2">MCA 4658</strain>
    </source>
</reference>